<reference evidence="2 4" key="1">
    <citation type="submission" date="2015-10" db="EMBL/GenBank/DDBJ databases">
        <title>The cercosporin biosynthetic gene cluster was horizontally transferred to several fungal lineages and shown to be expanded in Cercospora beticola based on microsynteny with recipient genomes.</title>
        <authorList>
            <person name="De Jonge R."/>
            <person name="Ebert M.K."/>
            <person name="Suttle J.C."/>
            <person name="Jurick Ii W.M."/>
            <person name="Secor G.A."/>
            <person name="Thomma B.P."/>
            <person name="Van De Peer Y."/>
            <person name="Bolton M.D."/>
        </authorList>
    </citation>
    <scope>NUCLEOTIDE SEQUENCE [LARGE SCALE GENOMIC DNA]</scope>
    <source>
        <strain evidence="2 4">09-40</strain>
    </source>
</reference>
<feature type="region of interest" description="Disordered" evidence="1">
    <location>
        <begin position="231"/>
        <end position="250"/>
    </location>
</feature>
<dbReference type="PANTHER" id="PTHR28052">
    <property type="entry name" value="UPF0545 PROTEIN C22ORF39"/>
    <property type="match status" value="1"/>
</dbReference>
<feature type="compositionally biased region" description="Low complexity" evidence="1">
    <location>
        <begin position="51"/>
        <end position="62"/>
    </location>
</feature>
<evidence type="ECO:0000313" key="3">
    <source>
        <dbReference type="EMBL" id="WPB00869.1"/>
    </source>
</evidence>
<evidence type="ECO:0000313" key="5">
    <source>
        <dbReference type="Proteomes" id="UP001302367"/>
    </source>
</evidence>
<feature type="compositionally biased region" description="Polar residues" evidence="1">
    <location>
        <begin position="76"/>
        <end position="86"/>
    </location>
</feature>
<evidence type="ECO:0000313" key="4">
    <source>
        <dbReference type="Proteomes" id="UP000230605"/>
    </source>
</evidence>
<dbReference type="Proteomes" id="UP000230605">
    <property type="component" value="Chromosome 3"/>
</dbReference>
<proteinExistence type="predicted"/>
<accession>A0A2G5I3X0</accession>
<feature type="region of interest" description="Disordered" evidence="1">
    <location>
        <begin position="1"/>
        <end position="129"/>
    </location>
</feature>
<name>A0A2G5I3X0_CERBT</name>
<dbReference type="EMBL" id="LKMD01000101">
    <property type="protein sequence ID" value="PIA99192.1"/>
    <property type="molecule type" value="Genomic_DNA"/>
</dbReference>
<feature type="compositionally biased region" description="Polar residues" evidence="1">
    <location>
        <begin position="1"/>
        <end position="34"/>
    </location>
</feature>
<reference evidence="3 5" key="2">
    <citation type="submission" date="2023-09" db="EMBL/GenBank/DDBJ databases">
        <title>Complete-Gapless Cercospora beticola genome.</title>
        <authorList>
            <person name="Wyatt N.A."/>
            <person name="Spanner R.E."/>
            <person name="Bolton M.D."/>
        </authorList>
    </citation>
    <scope>NUCLEOTIDE SEQUENCE [LARGE SCALE GENOMIC DNA]</scope>
    <source>
        <strain evidence="3">Cb09-40</strain>
    </source>
</reference>
<dbReference type="Proteomes" id="UP001302367">
    <property type="component" value="Chromosome 3"/>
</dbReference>
<dbReference type="InterPro" id="IPR021475">
    <property type="entry name" value="Pants/Emi1-like"/>
</dbReference>
<dbReference type="OrthoDB" id="2017405at2759"/>
<feature type="compositionally biased region" description="Basic and acidic residues" evidence="1">
    <location>
        <begin position="95"/>
        <end position="104"/>
    </location>
</feature>
<dbReference type="PANTHER" id="PTHR28052:SF1">
    <property type="entry name" value="UPF0545 PROTEIN C22ORF39"/>
    <property type="match status" value="1"/>
</dbReference>
<sequence length="250" mass="28234">MGWLWSSNSGDSAKKPSSTEAQPSNTNQNESSIALTEEQRLRIFGRPSPAPSSSSTSQQTREQAADAELDALIREFSSSDPTNPTKALSALTKAEQQDQQHTERTALPAQNHHEPPPTSRLLPDGSLDISPSAILPRTMSCRQQFDQAFYCQSLGGKFNDIYRYGHLRACSEQWGAFWFCMRTRTLPDKEKEEAIVQFYQERDEKRKKERGGSSEDVWQLRTKAVERAFWRDPDEDVEGSQDGMVKSGRD</sequence>
<evidence type="ECO:0000313" key="2">
    <source>
        <dbReference type="EMBL" id="PIA99192.1"/>
    </source>
</evidence>
<keyword evidence="5" id="KW-1185">Reference proteome</keyword>
<dbReference type="AlphaFoldDB" id="A0A2G5I3X0"/>
<dbReference type="Pfam" id="PF11326">
    <property type="entry name" value="PANTS-like"/>
    <property type="match status" value="1"/>
</dbReference>
<evidence type="ECO:0008006" key="6">
    <source>
        <dbReference type="Google" id="ProtNLM"/>
    </source>
</evidence>
<organism evidence="2 4">
    <name type="scientific">Cercospora beticola</name>
    <name type="common">Sugarbeet leaf spot fungus</name>
    <dbReference type="NCBI Taxonomy" id="122368"/>
    <lineage>
        <taxon>Eukaryota</taxon>
        <taxon>Fungi</taxon>
        <taxon>Dikarya</taxon>
        <taxon>Ascomycota</taxon>
        <taxon>Pezizomycotina</taxon>
        <taxon>Dothideomycetes</taxon>
        <taxon>Dothideomycetidae</taxon>
        <taxon>Mycosphaerellales</taxon>
        <taxon>Mycosphaerellaceae</taxon>
        <taxon>Cercospora</taxon>
    </lineage>
</organism>
<dbReference type="EMBL" id="CP134186">
    <property type="protein sequence ID" value="WPB00869.1"/>
    <property type="molecule type" value="Genomic_DNA"/>
</dbReference>
<evidence type="ECO:0000256" key="1">
    <source>
        <dbReference type="SAM" id="MobiDB-lite"/>
    </source>
</evidence>
<protein>
    <recommendedName>
        <fullName evidence="6">Early meiotic induction protein 1</fullName>
    </recommendedName>
</protein>
<gene>
    <name evidence="2" type="ORF">CB0940_03690</name>
    <name evidence="3" type="ORF">RHO25_005489</name>
</gene>